<keyword evidence="1" id="KW-1133">Transmembrane helix</keyword>
<dbReference type="OrthoDB" id="2989509at2"/>
<dbReference type="AlphaFoldDB" id="A0A383THH3"/>
<organism evidence="2 3">
    <name type="scientific">Trichococcus shcherbakoviae</name>
    <dbReference type="NCBI Taxonomy" id="2094020"/>
    <lineage>
        <taxon>Bacteria</taxon>
        <taxon>Bacillati</taxon>
        <taxon>Bacillota</taxon>
        <taxon>Bacilli</taxon>
        <taxon>Lactobacillales</taxon>
        <taxon>Carnobacteriaceae</taxon>
        <taxon>Trichococcus</taxon>
    </lineage>
</organism>
<keyword evidence="1" id="KW-0472">Membrane</keyword>
<feature type="transmembrane region" description="Helical" evidence="1">
    <location>
        <begin position="47"/>
        <end position="71"/>
    </location>
</feature>
<sequence>MRSDLGFALIAVNFRKYTACEALHGRKAASKSSKKVPITSLWWLEPFFYSFQLVMSQPLSILIIVSIPFIAKYDLGWATLLGVIAPFIYPIRIGGMMLTMLGGKKKETCSSKKENDTVPEERTIFWIPIVYSKSTCMAW</sequence>
<name>A0A383THH3_9LACT</name>
<evidence type="ECO:0000313" key="2">
    <source>
        <dbReference type="EMBL" id="SYZ79317.1"/>
    </source>
</evidence>
<dbReference type="Proteomes" id="UP000262072">
    <property type="component" value="Unassembled WGS sequence"/>
</dbReference>
<reference evidence="3" key="1">
    <citation type="submission" date="2018-05" db="EMBL/GenBank/DDBJ databases">
        <authorList>
            <person name="Strepis N."/>
        </authorList>
    </citation>
    <scope>NUCLEOTIDE SEQUENCE [LARGE SCALE GENOMIC DNA]</scope>
</reference>
<keyword evidence="1" id="KW-0812">Transmembrane</keyword>
<proteinExistence type="predicted"/>
<gene>
    <name evidence="2" type="ORF">TART1_2144</name>
</gene>
<dbReference type="EMBL" id="UNRR01000027">
    <property type="protein sequence ID" value="SYZ79317.1"/>
    <property type="molecule type" value="Genomic_DNA"/>
</dbReference>
<dbReference type="RefSeq" id="WP_119093546.1">
    <property type="nucleotide sequence ID" value="NZ_OY761017.1"/>
</dbReference>
<evidence type="ECO:0000256" key="1">
    <source>
        <dbReference type="SAM" id="Phobius"/>
    </source>
</evidence>
<evidence type="ECO:0000313" key="3">
    <source>
        <dbReference type="Proteomes" id="UP000262072"/>
    </source>
</evidence>
<feature type="transmembrane region" description="Helical" evidence="1">
    <location>
        <begin position="77"/>
        <end position="103"/>
    </location>
</feature>
<accession>A0A383THH3</accession>
<protein>
    <submittedName>
        <fullName evidence="2">Uncharacterized protein</fullName>
    </submittedName>
</protein>